<evidence type="ECO:0000313" key="2">
    <source>
        <dbReference type="EMBL" id="KAJ5155803.1"/>
    </source>
</evidence>
<dbReference type="EMBL" id="JAPQKO010000006">
    <property type="protein sequence ID" value="KAJ5155803.1"/>
    <property type="molecule type" value="Genomic_DNA"/>
</dbReference>
<proteinExistence type="predicted"/>
<keyword evidence="3" id="KW-1185">Reference proteome</keyword>
<evidence type="ECO:0000256" key="1">
    <source>
        <dbReference type="SAM" id="MobiDB-lite"/>
    </source>
</evidence>
<reference evidence="2" key="1">
    <citation type="submission" date="2022-11" db="EMBL/GenBank/DDBJ databases">
        <authorList>
            <person name="Petersen C."/>
        </authorList>
    </citation>
    <scope>NUCLEOTIDE SEQUENCE</scope>
    <source>
        <strain evidence="2">IBT 21917</strain>
    </source>
</reference>
<dbReference type="AlphaFoldDB" id="A0A9W9LH34"/>
<comment type="caution">
    <text evidence="2">The sequence shown here is derived from an EMBL/GenBank/DDBJ whole genome shotgun (WGS) entry which is preliminary data.</text>
</comment>
<organism evidence="2 3">
    <name type="scientific">Penicillium capsulatum</name>
    <dbReference type="NCBI Taxonomy" id="69766"/>
    <lineage>
        <taxon>Eukaryota</taxon>
        <taxon>Fungi</taxon>
        <taxon>Dikarya</taxon>
        <taxon>Ascomycota</taxon>
        <taxon>Pezizomycotina</taxon>
        <taxon>Eurotiomycetes</taxon>
        <taxon>Eurotiomycetidae</taxon>
        <taxon>Eurotiales</taxon>
        <taxon>Aspergillaceae</taxon>
        <taxon>Penicillium</taxon>
    </lineage>
</organism>
<gene>
    <name evidence="2" type="ORF">N7492_008606</name>
</gene>
<dbReference type="InterPro" id="IPR053221">
    <property type="entry name" value="Burnettramic_acid_biosynth"/>
</dbReference>
<dbReference type="PANTHER" id="PTHR38887">
    <property type="entry name" value="CHROMOSOME 21, WHOLE GENOME SHOTGUN SEQUENCE"/>
    <property type="match status" value="1"/>
</dbReference>
<name>A0A9W9LH34_9EURO</name>
<dbReference type="OrthoDB" id="3433125at2759"/>
<evidence type="ECO:0000313" key="3">
    <source>
        <dbReference type="Proteomes" id="UP001146351"/>
    </source>
</evidence>
<reference evidence="2" key="2">
    <citation type="journal article" date="2023" name="IMA Fungus">
        <title>Comparative genomic study of the Penicillium genus elucidates a diverse pangenome and 15 lateral gene transfer events.</title>
        <authorList>
            <person name="Petersen C."/>
            <person name="Sorensen T."/>
            <person name="Nielsen M.R."/>
            <person name="Sondergaard T.E."/>
            <person name="Sorensen J.L."/>
            <person name="Fitzpatrick D.A."/>
            <person name="Frisvad J.C."/>
            <person name="Nielsen K.L."/>
        </authorList>
    </citation>
    <scope>NUCLEOTIDE SEQUENCE</scope>
    <source>
        <strain evidence="2">IBT 21917</strain>
    </source>
</reference>
<dbReference type="Proteomes" id="UP001146351">
    <property type="component" value="Unassembled WGS sequence"/>
</dbReference>
<dbReference type="PANTHER" id="PTHR38887:SF1">
    <property type="entry name" value="RAS MODIFICATION PROTEIN ERF4"/>
    <property type="match status" value="1"/>
</dbReference>
<feature type="region of interest" description="Disordered" evidence="1">
    <location>
        <begin position="110"/>
        <end position="129"/>
    </location>
</feature>
<sequence>MGIICRLIGSRISHTAEAIQRHRSISKGSISPTAPGTPVKYITAGNDEYIVTNREAAHTLVQGGYAGYAELPPTAPAHFECAELPNSTVHHECSELPAVPIHEAYAELPASGPPEKSAELPGTPCQASTTQRTVLKEKQKEESFKSEIGSNGHGDLHYSDRLHHGIEPNVAFDQRDVTAHGSGLPTYSESEFTPAARFDAPTIHQVEEFNDQQSGNTARVPVQMTAPGSGPGYSFQRLAHPVILPQQKPGVVDEGFVRAYAPELADCGINQEMFMSFHEDLFQTSMVSWPVLGLVNQG</sequence>
<protein>
    <submittedName>
        <fullName evidence="2">Uncharacterized protein</fullName>
    </submittedName>
</protein>
<accession>A0A9W9LH34</accession>